<accession>A0A560FQ98</accession>
<protein>
    <submittedName>
        <fullName evidence="5">MarR family transcriptional regulator</fullName>
    </submittedName>
</protein>
<comment type="caution">
    <text evidence="5">The sequence shown here is derived from an EMBL/GenBank/DDBJ whole genome shotgun (WGS) entry which is preliminary data.</text>
</comment>
<dbReference type="Gene3D" id="1.10.10.10">
    <property type="entry name" value="Winged helix-like DNA-binding domain superfamily/Winged helix DNA-binding domain"/>
    <property type="match status" value="1"/>
</dbReference>
<dbReference type="SMART" id="SM00347">
    <property type="entry name" value="HTH_MARR"/>
    <property type="match status" value="1"/>
</dbReference>
<feature type="domain" description="HTH marR-type" evidence="4">
    <location>
        <begin position="22"/>
        <end position="150"/>
    </location>
</feature>
<dbReference type="InterPro" id="IPR036390">
    <property type="entry name" value="WH_DNA-bd_sf"/>
</dbReference>
<evidence type="ECO:0000313" key="6">
    <source>
        <dbReference type="Proteomes" id="UP000319859"/>
    </source>
</evidence>
<dbReference type="AlphaFoldDB" id="A0A560FQ98"/>
<organism evidence="5 6">
    <name type="scientific">Nitrospirillum amazonense</name>
    <dbReference type="NCBI Taxonomy" id="28077"/>
    <lineage>
        <taxon>Bacteria</taxon>
        <taxon>Pseudomonadati</taxon>
        <taxon>Pseudomonadota</taxon>
        <taxon>Alphaproteobacteria</taxon>
        <taxon>Rhodospirillales</taxon>
        <taxon>Azospirillaceae</taxon>
        <taxon>Nitrospirillum</taxon>
    </lineage>
</organism>
<dbReference type="PROSITE" id="PS01117">
    <property type="entry name" value="HTH_MARR_1"/>
    <property type="match status" value="1"/>
</dbReference>
<evidence type="ECO:0000256" key="2">
    <source>
        <dbReference type="ARBA" id="ARBA00023125"/>
    </source>
</evidence>
<dbReference type="PROSITE" id="PS50995">
    <property type="entry name" value="HTH_MARR_2"/>
    <property type="match status" value="1"/>
</dbReference>
<dbReference type="GO" id="GO:0003677">
    <property type="term" value="F:DNA binding"/>
    <property type="evidence" value="ECO:0007669"/>
    <property type="project" value="UniProtKB-KW"/>
</dbReference>
<reference evidence="5 6" key="1">
    <citation type="submission" date="2019-06" db="EMBL/GenBank/DDBJ databases">
        <title>Genomic Encyclopedia of Type Strains, Phase IV (KMG-V): Genome sequencing to study the core and pangenomes of soil and plant-associated prokaryotes.</title>
        <authorList>
            <person name="Whitman W."/>
        </authorList>
    </citation>
    <scope>NUCLEOTIDE SEQUENCE [LARGE SCALE GENOMIC DNA]</scope>
    <source>
        <strain evidence="5 6">BR 11880</strain>
    </source>
</reference>
<proteinExistence type="predicted"/>
<dbReference type="Pfam" id="PF01047">
    <property type="entry name" value="MarR"/>
    <property type="match status" value="1"/>
</dbReference>
<sequence length="154" mass="16499">MVCYMALMSSDPDTLTAPDTVVPALTQAIGQILRRLRAEANPDGLNLSETAALALLDDSGGMTNADLARAQAMKPQSMSTILASLEQEGLVERSPHPTDGRQILFSLTTKGAEARRKRSMAKHDWLLAAVGKLSSAERQILLSAARIIRDLTAS</sequence>
<dbReference type="GO" id="GO:0003700">
    <property type="term" value="F:DNA-binding transcription factor activity"/>
    <property type="evidence" value="ECO:0007669"/>
    <property type="project" value="InterPro"/>
</dbReference>
<keyword evidence="1" id="KW-0805">Transcription regulation</keyword>
<keyword evidence="2" id="KW-0238">DNA-binding</keyword>
<name>A0A560FQ98_9PROT</name>
<dbReference type="EMBL" id="VITN01000002">
    <property type="protein sequence ID" value="TWB23784.1"/>
    <property type="molecule type" value="Genomic_DNA"/>
</dbReference>
<dbReference type="Proteomes" id="UP000319859">
    <property type="component" value="Unassembled WGS sequence"/>
</dbReference>
<dbReference type="InterPro" id="IPR000835">
    <property type="entry name" value="HTH_MarR-typ"/>
</dbReference>
<gene>
    <name evidence="5" type="ORF">FBZ89_102541</name>
</gene>
<evidence type="ECO:0000256" key="3">
    <source>
        <dbReference type="ARBA" id="ARBA00023163"/>
    </source>
</evidence>
<dbReference type="PANTHER" id="PTHR39515">
    <property type="entry name" value="CONSERVED PROTEIN"/>
    <property type="match status" value="1"/>
</dbReference>
<evidence type="ECO:0000256" key="1">
    <source>
        <dbReference type="ARBA" id="ARBA00023015"/>
    </source>
</evidence>
<evidence type="ECO:0000313" key="5">
    <source>
        <dbReference type="EMBL" id="TWB23784.1"/>
    </source>
</evidence>
<dbReference type="PANTHER" id="PTHR39515:SF2">
    <property type="entry name" value="HTH-TYPE TRANSCRIPTIONAL REGULATOR RV0880"/>
    <property type="match status" value="1"/>
</dbReference>
<dbReference type="InterPro" id="IPR023187">
    <property type="entry name" value="Tscrpt_reg_MarR-type_CS"/>
</dbReference>
<dbReference type="SUPFAM" id="SSF46785">
    <property type="entry name" value="Winged helix' DNA-binding domain"/>
    <property type="match status" value="1"/>
</dbReference>
<dbReference type="InterPro" id="IPR052526">
    <property type="entry name" value="HTH-type_Bedaq_tolerance"/>
</dbReference>
<keyword evidence="3" id="KW-0804">Transcription</keyword>
<dbReference type="InterPro" id="IPR036388">
    <property type="entry name" value="WH-like_DNA-bd_sf"/>
</dbReference>
<evidence type="ECO:0000259" key="4">
    <source>
        <dbReference type="PROSITE" id="PS50995"/>
    </source>
</evidence>